<keyword evidence="1" id="KW-0812">Transmembrane</keyword>
<dbReference type="EMBL" id="MU001495">
    <property type="protein sequence ID" value="KAF2449042.1"/>
    <property type="molecule type" value="Genomic_DNA"/>
</dbReference>
<dbReference type="Proteomes" id="UP000799764">
    <property type="component" value="Unassembled WGS sequence"/>
</dbReference>
<organism evidence="2 3">
    <name type="scientific">Karstenula rhodostoma CBS 690.94</name>
    <dbReference type="NCBI Taxonomy" id="1392251"/>
    <lineage>
        <taxon>Eukaryota</taxon>
        <taxon>Fungi</taxon>
        <taxon>Dikarya</taxon>
        <taxon>Ascomycota</taxon>
        <taxon>Pezizomycotina</taxon>
        <taxon>Dothideomycetes</taxon>
        <taxon>Pleosporomycetidae</taxon>
        <taxon>Pleosporales</taxon>
        <taxon>Massarineae</taxon>
        <taxon>Didymosphaeriaceae</taxon>
        <taxon>Karstenula</taxon>
    </lineage>
</organism>
<sequence>MDSIGNRASSSLVLMACYGVNAAAAPIGDSPKGGASIGDVANLVTLVIGIPAVIVAVIGLVKVWRQRHWITANDVIEMAGSTSTGIETPPACEVDPSDISQASAQVPEINAVEKRYITIRVPKPVYQTPLTRPWEGIALRVLAVDVFNMSPMIGPSREYLGDREQTSTNGNVETKAHVRTEKLHESLELGFSDCCDV</sequence>
<evidence type="ECO:0000313" key="2">
    <source>
        <dbReference type="EMBL" id="KAF2449042.1"/>
    </source>
</evidence>
<name>A0A9P4PRU4_9PLEO</name>
<comment type="caution">
    <text evidence="2">The sequence shown here is derived from an EMBL/GenBank/DDBJ whole genome shotgun (WGS) entry which is preliminary data.</text>
</comment>
<keyword evidence="3" id="KW-1185">Reference proteome</keyword>
<protein>
    <submittedName>
        <fullName evidence="2">Uncharacterized protein</fullName>
    </submittedName>
</protein>
<evidence type="ECO:0000313" key="3">
    <source>
        <dbReference type="Proteomes" id="UP000799764"/>
    </source>
</evidence>
<gene>
    <name evidence="2" type="ORF">P171DRAFT_482076</name>
</gene>
<feature type="transmembrane region" description="Helical" evidence="1">
    <location>
        <begin position="40"/>
        <end position="61"/>
    </location>
</feature>
<evidence type="ECO:0000256" key="1">
    <source>
        <dbReference type="SAM" id="Phobius"/>
    </source>
</evidence>
<dbReference type="AlphaFoldDB" id="A0A9P4PRU4"/>
<reference evidence="2" key="1">
    <citation type="journal article" date="2020" name="Stud. Mycol.">
        <title>101 Dothideomycetes genomes: a test case for predicting lifestyles and emergence of pathogens.</title>
        <authorList>
            <person name="Haridas S."/>
            <person name="Albert R."/>
            <person name="Binder M."/>
            <person name="Bloem J."/>
            <person name="Labutti K."/>
            <person name="Salamov A."/>
            <person name="Andreopoulos B."/>
            <person name="Baker S."/>
            <person name="Barry K."/>
            <person name="Bills G."/>
            <person name="Bluhm B."/>
            <person name="Cannon C."/>
            <person name="Castanera R."/>
            <person name="Culley D."/>
            <person name="Daum C."/>
            <person name="Ezra D."/>
            <person name="Gonzalez J."/>
            <person name="Henrissat B."/>
            <person name="Kuo A."/>
            <person name="Liang C."/>
            <person name="Lipzen A."/>
            <person name="Lutzoni F."/>
            <person name="Magnuson J."/>
            <person name="Mondo S."/>
            <person name="Nolan M."/>
            <person name="Ohm R."/>
            <person name="Pangilinan J."/>
            <person name="Park H.-J."/>
            <person name="Ramirez L."/>
            <person name="Alfaro M."/>
            <person name="Sun H."/>
            <person name="Tritt A."/>
            <person name="Yoshinaga Y."/>
            <person name="Zwiers L.-H."/>
            <person name="Turgeon B."/>
            <person name="Goodwin S."/>
            <person name="Spatafora J."/>
            <person name="Crous P."/>
            <person name="Grigoriev I."/>
        </authorList>
    </citation>
    <scope>NUCLEOTIDE SEQUENCE</scope>
    <source>
        <strain evidence="2">CBS 690.94</strain>
    </source>
</reference>
<proteinExistence type="predicted"/>
<keyword evidence="1" id="KW-0472">Membrane</keyword>
<keyword evidence="1" id="KW-1133">Transmembrane helix</keyword>
<accession>A0A9P4PRU4</accession>